<gene>
    <name evidence="1" type="ORF">AYBTSS11_LOCUS5105</name>
</gene>
<organism evidence="1 2">
    <name type="scientific">Sphenostylis stenocarpa</name>
    <dbReference type="NCBI Taxonomy" id="92480"/>
    <lineage>
        <taxon>Eukaryota</taxon>
        <taxon>Viridiplantae</taxon>
        <taxon>Streptophyta</taxon>
        <taxon>Embryophyta</taxon>
        <taxon>Tracheophyta</taxon>
        <taxon>Spermatophyta</taxon>
        <taxon>Magnoliopsida</taxon>
        <taxon>eudicotyledons</taxon>
        <taxon>Gunneridae</taxon>
        <taxon>Pentapetalae</taxon>
        <taxon>rosids</taxon>
        <taxon>fabids</taxon>
        <taxon>Fabales</taxon>
        <taxon>Fabaceae</taxon>
        <taxon>Papilionoideae</taxon>
        <taxon>50 kb inversion clade</taxon>
        <taxon>NPAAA clade</taxon>
        <taxon>indigoferoid/millettioid clade</taxon>
        <taxon>Phaseoleae</taxon>
        <taxon>Sphenostylis</taxon>
    </lineage>
</organism>
<dbReference type="GO" id="GO:0009555">
    <property type="term" value="P:pollen development"/>
    <property type="evidence" value="ECO:0007669"/>
    <property type="project" value="EnsemblPlants"/>
</dbReference>
<evidence type="ECO:0000313" key="2">
    <source>
        <dbReference type="Proteomes" id="UP001189624"/>
    </source>
</evidence>
<dbReference type="EMBL" id="OY731399">
    <property type="protein sequence ID" value="CAJ1931177.1"/>
    <property type="molecule type" value="Genomic_DNA"/>
</dbReference>
<sequence>MDDPKLPSHHASISLIARLDHLEFVMKYLERKQRCGSNVPADKAKQFLDLSTKEDFFKGTLMDRVATLEHRLFKLYVEIDSSGNSLPLSRDATQTSGEFPSSQSSKTEICYSFPTFNNLPNNVERGLMPITTTEISQCNDLCSKETIYKEKCESEKRDSCPLPKQQVQVVKNRHKKNEKKCKVEKKRVSPISWPHLKLLGC</sequence>
<dbReference type="Proteomes" id="UP001189624">
    <property type="component" value="Chromosome 2"/>
</dbReference>
<accession>A0AA86VWN4</accession>
<reference evidence="1" key="1">
    <citation type="submission" date="2023-10" db="EMBL/GenBank/DDBJ databases">
        <authorList>
            <person name="Domelevo Entfellner J.-B."/>
        </authorList>
    </citation>
    <scope>NUCLEOTIDE SEQUENCE</scope>
</reference>
<dbReference type="AlphaFoldDB" id="A0AA86VWN4"/>
<name>A0AA86VWN4_9FABA</name>
<evidence type="ECO:0000313" key="1">
    <source>
        <dbReference type="EMBL" id="CAJ1931177.1"/>
    </source>
</evidence>
<dbReference type="Gramene" id="rna-AYBTSS11_LOCUS5105">
    <property type="protein sequence ID" value="CAJ1931177.1"/>
    <property type="gene ID" value="gene-AYBTSS11_LOCUS5105"/>
</dbReference>
<dbReference type="PANTHER" id="PTHR34190">
    <property type="entry name" value="EXPRESSED PROTEIN"/>
    <property type="match status" value="1"/>
</dbReference>
<dbReference type="PANTHER" id="PTHR34190:SF3">
    <property type="entry name" value="MICROSPORE-SPECIFIC PROMOTER 2"/>
    <property type="match status" value="1"/>
</dbReference>
<protein>
    <submittedName>
        <fullName evidence="1">Uncharacterized protein</fullName>
    </submittedName>
</protein>
<proteinExistence type="predicted"/>
<keyword evidence="2" id="KW-1185">Reference proteome</keyword>